<dbReference type="EMBL" id="JACVXA010000057">
    <property type="protein sequence ID" value="MBE3639731.1"/>
    <property type="molecule type" value="Genomic_DNA"/>
</dbReference>
<sequence length="294" mass="31498">MPVTGDFLTHLAGGHTTICRAWQLTRQDGAVFGFTDHDRDLAFGGTVFRAGTGLSADALSQTTGLAVDNSEASGVLSDSAVSEAELHAGLFDGAAVTSWIVNWTDPTQRAVQFRGSLGELRMEAGAFRAELRGLTEALNRSQGRLFQRGCSARLGDGHCGIDVTGPDYSVETAIAAMTGRSRLQLPPLGRYADHWFEQGRLEVLDGAAAGLSGHVKSDRSGPARLVELWQEIRGGLAAGDRVRLVAGCDKRAETCRVKFANFLNFRGFPHVPGEDWLMSYPARSGGNDGGSRYR</sequence>
<dbReference type="InterPro" id="IPR018964">
    <property type="entry name" value="Phage_phiJL001_Gp84_C"/>
</dbReference>
<organism evidence="2 3">
    <name type="scientific">Mangrovicoccus algicola</name>
    <dbReference type="NCBI Taxonomy" id="2771008"/>
    <lineage>
        <taxon>Bacteria</taxon>
        <taxon>Pseudomonadati</taxon>
        <taxon>Pseudomonadota</taxon>
        <taxon>Alphaproteobacteria</taxon>
        <taxon>Rhodobacterales</taxon>
        <taxon>Paracoccaceae</taxon>
        <taxon>Mangrovicoccus</taxon>
    </lineage>
</organism>
<keyword evidence="3" id="KW-1185">Reference proteome</keyword>
<proteinExistence type="predicted"/>
<reference evidence="2" key="1">
    <citation type="submission" date="2020-09" db="EMBL/GenBank/DDBJ databases">
        <title>A novel bacterium of genus Mangrovicoccus, isolated from South China Sea.</title>
        <authorList>
            <person name="Huang H."/>
            <person name="Mo K."/>
            <person name="Hu Y."/>
        </authorList>
    </citation>
    <scope>NUCLEOTIDE SEQUENCE</scope>
    <source>
        <strain evidence="2">HB182678</strain>
    </source>
</reference>
<protein>
    <submittedName>
        <fullName evidence="2">DUF2163 domain-containing protein</fullName>
    </submittedName>
</protein>
<name>A0A8J6ZBT2_9RHOB</name>
<dbReference type="Proteomes" id="UP000609121">
    <property type="component" value="Unassembled WGS sequence"/>
</dbReference>
<evidence type="ECO:0000313" key="2">
    <source>
        <dbReference type="EMBL" id="MBE3639731.1"/>
    </source>
</evidence>
<evidence type="ECO:0000313" key="3">
    <source>
        <dbReference type="Proteomes" id="UP000609121"/>
    </source>
</evidence>
<dbReference type="AlphaFoldDB" id="A0A8J6ZBT2"/>
<gene>
    <name evidence="2" type="ORF">ICN82_16130</name>
</gene>
<dbReference type="Pfam" id="PF09931">
    <property type="entry name" value="Phage_phiJL001_Gp84_N"/>
    <property type="match status" value="1"/>
</dbReference>
<feature type="domain" description="Bacteriophage phiJL001 Gp84 C-terminal" evidence="1">
    <location>
        <begin position="195"/>
        <end position="275"/>
    </location>
</feature>
<evidence type="ECO:0000259" key="1">
    <source>
        <dbReference type="Pfam" id="PF09356"/>
    </source>
</evidence>
<dbReference type="Pfam" id="PF09356">
    <property type="entry name" value="Phage_BR0599"/>
    <property type="match status" value="1"/>
</dbReference>
<dbReference type="InterPro" id="IPR011928">
    <property type="entry name" value="Phage_phiJL001_Gp84"/>
</dbReference>
<dbReference type="NCBIfam" id="TIGR02218">
    <property type="entry name" value="phg_TIGR02218"/>
    <property type="match status" value="1"/>
</dbReference>
<accession>A0A8J6ZBT2</accession>
<dbReference type="RefSeq" id="WP_193184672.1">
    <property type="nucleotide sequence ID" value="NZ_JACVXA010000057.1"/>
</dbReference>
<comment type="caution">
    <text evidence="2">The sequence shown here is derived from an EMBL/GenBank/DDBJ whole genome shotgun (WGS) entry which is preliminary data.</text>
</comment>